<dbReference type="InterPro" id="IPR021417">
    <property type="entry name" value="DUF3060"/>
</dbReference>
<evidence type="ECO:0000313" key="2">
    <source>
        <dbReference type="Proteomes" id="UP000006265"/>
    </source>
</evidence>
<dbReference type="STRING" id="1122247.GCA_000379865_03889"/>
<dbReference type="Pfam" id="PF11259">
    <property type="entry name" value="DUF3060"/>
    <property type="match status" value="1"/>
</dbReference>
<comment type="caution">
    <text evidence="1">The sequence shown here is derived from an EMBL/GenBank/DDBJ whole genome shotgun (WGS) entry which is preliminary data.</text>
</comment>
<evidence type="ECO:0000313" key="1">
    <source>
        <dbReference type="EMBL" id="EKF24866.1"/>
    </source>
</evidence>
<keyword evidence="2" id="KW-1185">Reference proteome</keyword>
<dbReference type="PATRIC" id="fig|1122247.3.peg.999"/>
<dbReference type="eggNOG" id="ENOG502ZT6X">
    <property type="taxonomic scope" value="Bacteria"/>
</dbReference>
<proteinExistence type="predicted"/>
<organism evidence="1 2">
    <name type="scientific">Mycolicibacterium hassiacum (strain DSM 44199 / CIP 105218 / JCM 12690 / 3849)</name>
    <name type="common">Mycobacterium hassiacum</name>
    <dbReference type="NCBI Taxonomy" id="1122247"/>
    <lineage>
        <taxon>Bacteria</taxon>
        <taxon>Bacillati</taxon>
        <taxon>Actinomycetota</taxon>
        <taxon>Actinomycetes</taxon>
        <taxon>Mycobacteriales</taxon>
        <taxon>Mycobacteriaceae</taxon>
        <taxon>Mycolicibacterium</taxon>
    </lineage>
</organism>
<accession>K5BHH7</accession>
<dbReference type="EMBL" id="AMRA01000027">
    <property type="protein sequence ID" value="EKF24866.1"/>
    <property type="molecule type" value="Genomic_DNA"/>
</dbReference>
<sequence>MRTRWTTWPAAVAAALLVAGCGSDHGDSDAPSATLGTSGARVDIGQSINYGSVGTTADIDCADGKALNIAGSNNKLTVKGTCASVTITGADNRVTIDRVEKEIHVLGLNNTVNYRDGEPSVHDAGSNNTVTKG</sequence>
<protein>
    <submittedName>
        <fullName evidence="1">Uncharacterized protein</fullName>
    </submittedName>
</protein>
<reference evidence="1 2" key="1">
    <citation type="journal article" date="2012" name="J. Bacteriol.">
        <title>Genome sequence of Mycobacterium hassiacum DSM 44199, a rare source of heat-stable mycobacterial proteins.</title>
        <authorList>
            <person name="Tiago I."/>
            <person name="Maranha A."/>
            <person name="Mendes V."/>
            <person name="Alarico S."/>
            <person name="Moynihan P.J."/>
            <person name="Clarke A.J."/>
            <person name="Macedo-Ribeiro S."/>
            <person name="Pereira P.J."/>
            <person name="Empadinhas N."/>
        </authorList>
    </citation>
    <scope>NUCLEOTIDE SEQUENCE [LARGE SCALE GENOMIC DNA]</scope>
    <source>
        <strain evidence="2">DSM 44199 / CIP 105218 / JCM 12690 / 3849</strain>
    </source>
</reference>
<dbReference type="OrthoDB" id="4752871at2"/>
<dbReference type="Proteomes" id="UP000006265">
    <property type="component" value="Unassembled WGS sequence"/>
</dbReference>
<dbReference type="RefSeq" id="WP_005625373.1">
    <property type="nucleotide sequence ID" value="NZ_AMRA01000027.1"/>
</dbReference>
<dbReference type="PROSITE" id="PS51257">
    <property type="entry name" value="PROKAR_LIPOPROTEIN"/>
    <property type="match status" value="1"/>
</dbReference>
<dbReference type="AlphaFoldDB" id="K5BHH7"/>
<name>K5BHH7_MYCHD</name>
<gene>
    <name evidence="1" type="ORF">C731_1041</name>
</gene>